<reference evidence="1 2" key="1">
    <citation type="submission" date="2023-07" db="EMBL/GenBank/DDBJ databases">
        <title>Genomic Encyclopedia of Type Strains, Phase IV (KMG-IV): sequencing the most valuable type-strain genomes for metagenomic binning, comparative biology and taxonomic classification.</title>
        <authorList>
            <person name="Goeker M."/>
        </authorList>
    </citation>
    <scope>NUCLEOTIDE SEQUENCE [LARGE SCALE GENOMIC DNA]</scope>
    <source>
        <strain evidence="1 2">NIO-1023</strain>
    </source>
</reference>
<dbReference type="EMBL" id="JAURUR010000003">
    <property type="protein sequence ID" value="MDP9763988.1"/>
    <property type="molecule type" value="Genomic_DNA"/>
</dbReference>
<evidence type="ECO:0000313" key="1">
    <source>
        <dbReference type="EMBL" id="MDP9763988.1"/>
    </source>
</evidence>
<keyword evidence="2" id="KW-1185">Reference proteome</keyword>
<organism evidence="1 2">
    <name type="scientific">Deinococcus enclensis</name>
    <dbReference type="NCBI Taxonomy" id="1049582"/>
    <lineage>
        <taxon>Bacteria</taxon>
        <taxon>Thermotogati</taxon>
        <taxon>Deinococcota</taxon>
        <taxon>Deinococci</taxon>
        <taxon>Deinococcales</taxon>
        <taxon>Deinococcaceae</taxon>
        <taxon>Deinococcus</taxon>
    </lineage>
</organism>
<sequence>MRHPSQEDPRGRRANDIAPALRPWWCATLGSAH</sequence>
<proteinExistence type="predicted"/>
<evidence type="ECO:0000313" key="2">
    <source>
        <dbReference type="Proteomes" id="UP001232163"/>
    </source>
</evidence>
<dbReference type="Proteomes" id="UP001232163">
    <property type="component" value="Unassembled WGS sequence"/>
</dbReference>
<accession>A0ABT9MBN1</accession>
<comment type="caution">
    <text evidence="1">The sequence shown here is derived from an EMBL/GenBank/DDBJ whole genome shotgun (WGS) entry which is preliminary data.</text>
</comment>
<gene>
    <name evidence="1" type="ORF">QO006_001413</name>
</gene>
<protein>
    <submittedName>
        <fullName evidence="1">Uncharacterized protein</fullName>
    </submittedName>
</protein>
<name>A0ABT9MBN1_9DEIO</name>